<sequence length="112" mass="13161">MTVKSEKEETEKRGGLWSFWFFCCLVCSRQEGGVSWFFCLLLEGHPVKGGCSLYFRGGAHPQEERRSGGLERKKGGCIVCREPCNCRHRRQKPMRRRMFDGDWRRYVEMMSS</sequence>
<accession>A0A8T2RLB5</accession>
<proteinExistence type="predicted"/>
<dbReference type="EMBL" id="CM035431">
    <property type="protein sequence ID" value="KAH7296830.1"/>
    <property type="molecule type" value="Genomic_DNA"/>
</dbReference>
<evidence type="ECO:0000313" key="2">
    <source>
        <dbReference type="Proteomes" id="UP000825935"/>
    </source>
</evidence>
<reference evidence="1" key="1">
    <citation type="submission" date="2021-08" db="EMBL/GenBank/DDBJ databases">
        <title>WGS assembly of Ceratopteris richardii.</title>
        <authorList>
            <person name="Marchant D.B."/>
            <person name="Chen G."/>
            <person name="Jenkins J."/>
            <person name="Shu S."/>
            <person name="Leebens-Mack J."/>
            <person name="Grimwood J."/>
            <person name="Schmutz J."/>
            <person name="Soltis P."/>
            <person name="Soltis D."/>
            <person name="Chen Z.-H."/>
        </authorList>
    </citation>
    <scope>NUCLEOTIDE SEQUENCE</scope>
    <source>
        <strain evidence="1">Whitten #5841</strain>
        <tissue evidence="1">Leaf</tissue>
    </source>
</reference>
<dbReference type="Proteomes" id="UP000825935">
    <property type="component" value="Chromosome 26"/>
</dbReference>
<evidence type="ECO:0000313" key="1">
    <source>
        <dbReference type="EMBL" id="KAH7296830.1"/>
    </source>
</evidence>
<dbReference type="AlphaFoldDB" id="A0A8T2RLB5"/>
<organism evidence="1 2">
    <name type="scientific">Ceratopteris richardii</name>
    <name type="common">Triangle waterfern</name>
    <dbReference type="NCBI Taxonomy" id="49495"/>
    <lineage>
        <taxon>Eukaryota</taxon>
        <taxon>Viridiplantae</taxon>
        <taxon>Streptophyta</taxon>
        <taxon>Embryophyta</taxon>
        <taxon>Tracheophyta</taxon>
        <taxon>Polypodiopsida</taxon>
        <taxon>Polypodiidae</taxon>
        <taxon>Polypodiales</taxon>
        <taxon>Pteridineae</taxon>
        <taxon>Pteridaceae</taxon>
        <taxon>Parkerioideae</taxon>
        <taxon>Ceratopteris</taxon>
    </lineage>
</organism>
<comment type="caution">
    <text evidence="1">The sequence shown here is derived from an EMBL/GenBank/DDBJ whole genome shotgun (WGS) entry which is preliminary data.</text>
</comment>
<protein>
    <submittedName>
        <fullName evidence="1">Uncharacterized protein</fullName>
    </submittedName>
</protein>
<gene>
    <name evidence="1" type="ORF">KP509_26G040800</name>
</gene>
<keyword evidence="2" id="KW-1185">Reference proteome</keyword>
<name>A0A8T2RLB5_CERRI</name>